<dbReference type="RefSeq" id="WP_266148475.1">
    <property type="nucleotide sequence ID" value="NZ_CP064028.1"/>
</dbReference>
<evidence type="ECO:0000313" key="5">
    <source>
        <dbReference type="EMBL" id="MFC4528197.1"/>
    </source>
</evidence>
<dbReference type="EMBL" id="JBHSGA010000018">
    <property type="protein sequence ID" value="MFC4528197.1"/>
    <property type="molecule type" value="Genomic_DNA"/>
</dbReference>
<dbReference type="Proteomes" id="UP001595961">
    <property type="component" value="Unassembled WGS sequence"/>
</dbReference>
<accession>A0ABV9C614</accession>
<feature type="region of interest" description="Disordered" evidence="4">
    <location>
        <begin position="40"/>
        <end position="60"/>
    </location>
</feature>
<keyword evidence="6" id="KW-1185">Reference proteome</keyword>
<evidence type="ECO:0000256" key="2">
    <source>
        <dbReference type="ARBA" id="ARBA00044983"/>
    </source>
</evidence>
<protein>
    <recommendedName>
        <fullName evidence="2">Signaling pathway modulator ZraP</fullName>
    </recommendedName>
    <alternativeName>
        <fullName evidence="3">Zinc resistance-associated protein</fullName>
    </alternativeName>
</protein>
<dbReference type="Pfam" id="PF13801">
    <property type="entry name" value="Metal_resist"/>
    <property type="match status" value="1"/>
</dbReference>
<reference evidence="6" key="1">
    <citation type="journal article" date="2019" name="Int. J. Syst. Evol. Microbiol.">
        <title>The Global Catalogue of Microorganisms (GCM) 10K type strain sequencing project: providing services to taxonomists for standard genome sequencing and annotation.</title>
        <authorList>
            <consortium name="The Broad Institute Genomics Platform"/>
            <consortium name="The Broad Institute Genome Sequencing Center for Infectious Disease"/>
            <person name="Wu L."/>
            <person name="Ma J."/>
        </authorList>
    </citation>
    <scope>NUCLEOTIDE SEQUENCE [LARGE SCALE GENOMIC DNA]</scope>
    <source>
        <strain evidence="6">CCM 4481</strain>
    </source>
</reference>
<sequence length="169" mass="17928">MNTLIPESARRSNGAAAKSWALALLAAAALSLGISALGQTSPAGTTPPDHPHAGMAPGHSAEAMSQHLYSTLNVTDAQKAKLDPLMKQTATDFGDFHAQLGAGHDEIMTLLTANTVDRSALERMRAAKIREMDVVSKRLVDHLADVAEALTPAQRKQARDAMAQHHAEH</sequence>
<gene>
    <name evidence="5" type="ORF">ACFO5W_16255</name>
</gene>
<name>A0ABV9C614_9GAMM</name>
<dbReference type="InterPro" id="IPR025961">
    <property type="entry name" value="Metal_resist"/>
</dbReference>
<dbReference type="InterPro" id="IPR012899">
    <property type="entry name" value="LTXXQ"/>
</dbReference>
<proteinExistence type="inferred from homology"/>
<evidence type="ECO:0000256" key="1">
    <source>
        <dbReference type="ARBA" id="ARBA00044945"/>
    </source>
</evidence>
<organism evidence="5 6">
    <name type="scientific">Dyella halodurans</name>
    <dbReference type="NCBI Taxonomy" id="1920171"/>
    <lineage>
        <taxon>Bacteria</taxon>
        <taxon>Pseudomonadati</taxon>
        <taxon>Pseudomonadota</taxon>
        <taxon>Gammaproteobacteria</taxon>
        <taxon>Lysobacterales</taxon>
        <taxon>Rhodanobacteraceae</taxon>
        <taxon>Dyella</taxon>
    </lineage>
</organism>
<dbReference type="CDD" id="cd09916">
    <property type="entry name" value="CpxP_like"/>
    <property type="match status" value="1"/>
</dbReference>
<comment type="similarity">
    <text evidence="1">Belongs to the ZraP family.</text>
</comment>
<evidence type="ECO:0000313" key="6">
    <source>
        <dbReference type="Proteomes" id="UP001595961"/>
    </source>
</evidence>
<dbReference type="Gene3D" id="1.20.120.1490">
    <property type="match status" value="1"/>
</dbReference>
<evidence type="ECO:0000256" key="4">
    <source>
        <dbReference type="SAM" id="MobiDB-lite"/>
    </source>
</evidence>
<evidence type="ECO:0000256" key="3">
    <source>
        <dbReference type="ARBA" id="ARBA00045001"/>
    </source>
</evidence>
<comment type="caution">
    <text evidence="5">The sequence shown here is derived from an EMBL/GenBank/DDBJ whole genome shotgun (WGS) entry which is preliminary data.</text>
</comment>